<keyword evidence="7" id="KW-0804">Transcription</keyword>
<dbReference type="GO" id="GO:0008270">
    <property type="term" value="F:zinc ion binding"/>
    <property type="evidence" value="ECO:0007669"/>
    <property type="project" value="UniProtKB-KW"/>
</dbReference>
<feature type="domain" description="C2H2-type" evidence="12">
    <location>
        <begin position="688"/>
        <end position="716"/>
    </location>
</feature>
<feature type="domain" description="C2H2-type" evidence="12">
    <location>
        <begin position="659"/>
        <end position="687"/>
    </location>
</feature>
<keyword evidence="9" id="KW-0040">ANK repeat</keyword>
<dbReference type="GO" id="GO:0005634">
    <property type="term" value="C:nucleus"/>
    <property type="evidence" value="ECO:0007669"/>
    <property type="project" value="UniProtKB-SubCell"/>
</dbReference>
<feature type="region of interest" description="Disordered" evidence="11">
    <location>
        <begin position="571"/>
        <end position="596"/>
    </location>
</feature>
<keyword evidence="5" id="KW-0862">Zinc</keyword>
<dbReference type="Pfam" id="PF12796">
    <property type="entry name" value="Ank_2"/>
    <property type="match status" value="1"/>
</dbReference>
<keyword evidence="14" id="KW-1185">Reference proteome</keyword>
<evidence type="ECO:0000259" key="12">
    <source>
        <dbReference type="PROSITE" id="PS50157"/>
    </source>
</evidence>
<dbReference type="EMBL" id="CADCXV010000865">
    <property type="protein sequence ID" value="CAB0037711.1"/>
    <property type="molecule type" value="Genomic_DNA"/>
</dbReference>
<dbReference type="SUPFAM" id="SSF57667">
    <property type="entry name" value="beta-beta-alpha zinc fingers"/>
    <property type="match status" value="9"/>
</dbReference>
<evidence type="ECO:0000256" key="6">
    <source>
        <dbReference type="ARBA" id="ARBA00023015"/>
    </source>
</evidence>
<feature type="repeat" description="ANK" evidence="9">
    <location>
        <begin position="237"/>
        <end position="269"/>
    </location>
</feature>
<evidence type="ECO:0000256" key="4">
    <source>
        <dbReference type="ARBA" id="ARBA00022771"/>
    </source>
</evidence>
<keyword evidence="6" id="KW-0805">Transcription regulation</keyword>
<dbReference type="FunFam" id="3.30.160.60:FF:000012">
    <property type="entry name" value="RB-associated KRAB zinc finger protein-like"/>
    <property type="match status" value="1"/>
</dbReference>
<dbReference type="Pfam" id="PF00096">
    <property type="entry name" value="zf-C2H2"/>
    <property type="match status" value="10"/>
</dbReference>
<feature type="region of interest" description="Disordered" evidence="11">
    <location>
        <begin position="1"/>
        <end position="22"/>
    </location>
</feature>
<dbReference type="AlphaFoldDB" id="A0A6H5IPN4"/>
<sequence>RKMLVLDDESSESSHDDEDMDEINHQKLQTLKSLINKNTGRGEYHYFRQLHPLISNWQVDFPNLRNTFSKEIIDELLCDTINYMIHRGHQDEGEAIIDFVIDSGYKDQPKFDENNEPSLFRDTPIHHAHERNLLYTDVIRKLFGIYNSLDMNYVDEFRGYTHFHVACRYGLVDVCEEFLDYGRVDPNECIARLTGDAPDPRGCEKNDDDDDDNLAKVFFETCDDARQWVEVDARNKWSNTPLHLATKYGRKKLVALLLRRGANPNLADAKGRTPLRICLTKRDPNLFQVFFQINDELKRSVRVNEMWQDPEEGRSMTPLQWAVANLMPYQVDVLLSHGADLSSFVFPSALHFSKSRLTLSIEDFWPTAMKFGRAFALLAIVERLQTRGYELAPSDALTIMKFFSMWQLFDKPVGLEKFREAMKIFSEWLGLFDSWAYLKKRWYDDEEFASEAEKLMVTEDLSLYDLIRLRPEEAVKRITCNDYYHFAYDTRFPRKHTRACANHMCEKMSRRFFRRWALNSIWEMTRYRLPIVCCDIVVGKLQNEDLMNICLANERHKWWWRYKNNRTASSHVKSFRPSSASNGSLKSVDSKSSRQQDCIRANDFDERLDNDVRFSDNEQTVTNSSETTSSTSLATITSTKKKKRRRLPRKPVHKIRKNYFCDDCGKKLANRRGLLLHLKTIHEGRKDFTCNKCGKKFTQKPHLLVHQRTVHEGRKDHACHKCEKKFGEKSTLIKHLNAVHKGRKDYACDKCEKKFGHKCNLVTHLKAIHEGQKDYACDKCEKNFGRRSHLIRHQKTIHEGRRDFAFHEGREDYKCDNCEKKFGRKIHMVTRQMTVHEDRNDFACDKCEKKFGRRSHLLRHQKTVHEGREDYHCDGCKKKFKSKASLLYHQRTFHEGRKDYACDICKKEFGSKQYLLLHQKTVHEGRKDFACDKCETKFGQKSDLLKHQRIVHEGCKDYACDNCEMKFGHKFNLLSHQKTVHEGRKDFACDKCEKKYGHKKGLLCHQKTVHEGRKDFVCDKCEKTFGYKWHLLGHQRTVHEGRKDFACDKCVKKFAQKPYLRLHQMIVHEGRKDYSCDNCDKKFGLKTDLFRHQKTVHEGRKDYACDNCEKKFGRRDHLLFHQRTIHEGRKD</sequence>
<feature type="domain" description="C2H2-type" evidence="12">
    <location>
        <begin position="958"/>
        <end position="986"/>
    </location>
</feature>
<feature type="domain" description="C2H2-type" evidence="12">
    <location>
        <begin position="1074"/>
        <end position="1102"/>
    </location>
</feature>
<feature type="domain" description="C2H2-type" evidence="12">
    <location>
        <begin position="929"/>
        <end position="957"/>
    </location>
</feature>
<feature type="domain" description="C2H2-type" evidence="12">
    <location>
        <begin position="1016"/>
        <end position="1044"/>
    </location>
</feature>
<dbReference type="InterPro" id="IPR050826">
    <property type="entry name" value="Krueppel_C2H2_ZnFinger"/>
</dbReference>
<evidence type="ECO:0000313" key="14">
    <source>
        <dbReference type="Proteomes" id="UP000479190"/>
    </source>
</evidence>
<keyword evidence="8" id="KW-0539">Nucleus</keyword>
<evidence type="ECO:0000256" key="2">
    <source>
        <dbReference type="ARBA" id="ARBA00022723"/>
    </source>
</evidence>
<evidence type="ECO:0000256" key="3">
    <source>
        <dbReference type="ARBA" id="ARBA00022737"/>
    </source>
</evidence>
<evidence type="ECO:0000256" key="8">
    <source>
        <dbReference type="ARBA" id="ARBA00023242"/>
    </source>
</evidence>
<feature type="compositionally biased region" description="Polar residues" evidence="11">
    <location>
        <begin position="571"/>
        <end position="587"/>
    </location>
</feature>
<dbReference type="Proteomes" id="UP000479190">
    <property type="component" value="Unassembled WGS sequence"/>
</dbReference>
<dbReference type="Gene3D" id="1.25.40.20">
    <property type="entry name" value="Ankyrin repeat-containing domain"/>
    <property type="match status" value="1"/>
</dbReference>
<keyword evidence="3" id="KW-0677">Repeat</keyword>
<evidence type="ECO:0000256" key="10">
    <source>
        <dbReference type="PROSITE-ProRule" id="PRU00042"/>
    </source>
</evidence>
<evidence type="ECO:0000256" key="7">
    <source>
        <dbReference type="ARBA" id="ARBA00023163"/>
    </source>
</evidence>
<evidence type="ECO:0000256" key="9">
    <source>
        <dbReference type="PROSITE-ProRule" id="PRU00023"/>
    </source>
</evidence>
<dbReference type="OrthoDB" id="7685779at2759"/>
<feature type="domain" description="C2H2-type" evidence="12">
    <location>
        <begin position="746"/>
        <end position="774"/>
    </location>
</feature>
<feature type="compositionally biased region" description="Low complexity" evidence="11">
    <location>
        <begin position="620"/>
        <end position="638"/>
    </location>
</feature>
<feature type="domain" description="C2H2-type" evidence="12">
    <location>
        <begin position="871"/>
        <end position="899"/>
    </location>
</feature>
<feature type="non-terminal residue" evidence="13">
    <location>
        <position position="1"/>
    </location>
</feature>
<keyword evidence="4 10" id="KW-0863">Zinc-finger</keyword>
<feature type="domain" description="C2H2-type" evidence="12">
    <location>
        <begin position="842"/>
        <end position="870"/>
    </location>
</feature>
<feature type="domain" description="C2H2-type" evidence="12">
    <location>
        <begin position="1045"/>
        <end position="1073"/>
    </location>
</feature>
<evidence type="ECO:0000313" key="13">
    <source>
        <dbReference type="EMBL" id="CAB0037711.1"/>
    </source>
</evidence>
<organism evidence="13 14">
    <name type="scientific">Trichogramma brassicae</name>
    <dbReference type="NCBI Taxonomy" id="86971"/>
    <lineage>
        <taxon>Eukaryota</taxon>
        <taxon>Metazoa</taxon>
        <taxon>Ecdysozoa</taxon>
        <taxon>Arthropoda</taxon>
        <taxon>Hexapoda</taxon>
        <taxon>Insecta</taxon>
        <taxon>Pterygota</taxon>
        <taxon>Neoptera</taxon>
        <taxon>Endopterygota</taxon>
        <taxon>Hymenoptera</taxon>
        <taxon>Apocrita</taxon>
        <taxon>Proctotrupomorpha</taxon>
        <taxon>Chalcidoidea</taxon>
        <taxon>Trichogrammatidae</taxon>
        <taxon>Trichogramma</taxon>
    </lineage>
</organism>
<dbReference type="SMART" id="SM00248">
    <property type="entry name" value="ANK"/>
    <property type="match status" value="5"/>
</dbReference>
<dbReference type="FunFam" id="3.30.160.60:FF:000100">
    <property type="entry name" value="Zinc finger 45-like"/>
    <property type="match status" value="1"/>
</dbReference>
<feature type="domain" description="C2H2-type" evidence="12">
    <location>
        <begin position="775"/>
        <end position="803"/>
    </location>
</feature>
<dbReference type="SMART" id="SM00355">
    <property type="entry name" value="ZnF_C2H2"/>
    <property type="match status" value="16"/>
</dbReference>
<evidence type="ECO:0000256" key="5">
    <source>
        <dbReference type="ARBA" id="ARBA00022833"/>
    </source>
</evidence>
<keyword evidence="2" id="KW-0479">Metal-binding</keyword>
<comment type="subcellular location">
    <subcellularLocation>
        <location evidence="1">Nucleus</location>
    </subcellularLocation>
</comment>
<dbReference type="InterPro" id="IPR013087">
    <property type="entry name" value="Znf_C2H2_type"/>
</dbReference>
<feature type="domain" description="C2H2-type" evidence="12">
    <location>
        <begin position="900"/>
        <end position="928"/>
    </location>
</feature>
<dbReference type="SUPFAM" id="SSF48403">
    <property type="entry name" value="Ankyrin repeat"/>
    <property type="match status" value="1"/>
</dbReference>
<feature type="domain" description="C2H2-type" evidence="12">
    <location>
        <begin position="1103"/>
        <end position="1131"/>
    </location>
</feature>
<feature type="domain" description="C2H2-type" evidence="12">
    <location>
        <begin position="813"/>
        <end position="841"/>
    </location>
</feature>
<name>A0A6H5IPN4_9HYME</name>
<feature type="compositionally biased region" description="Basic residues" evidence="11">
    <location>
        <begin position="639"/>
        <end position="649"/>
    </location>
</feature>
<accession>A0A6H5IPN4</accession>
<feature type="domain" description="C2H2-type" evidence="12">
    <location>
        <begin position="987"/>
        <end position="1015"/>
    </location>
</feature>
<evidence type="ECO:0000256" key="11">
    <source>
        <dbReference type="SAM" id="MobiDB-lite"/>
    </source>
</evidence>
<dbReference type="PROSITE" id="PS50157">
    <property type="entry name" value="ZINC_FINGER_C2H2_2"/>
    <property type="match status" value="16"/>
</dbReference>
<dbReference type="Gene3D" id="3.30.160.60">
    <property type="entry name" value="Classic Zinc Finger"/>
    <property type="match status" value="13"/>
</dbReference>
<evidence type="ECO:0000256" key="1">
    <source>
        <dbReference type="ARBA" id="ARBA00004123"/>
    </source>
</evidence>
<dbReference type="PROSITE" id="PS50297">
    <property type="entry name" value="ANK_REP_REGION"/>
    <property type="match status" value="1"/>
</dbReference>
<dbReference type="PANTHER" id="PTHR24377">
    <property type="entry name" value="IP01015P-RELATED"/>
    <property type="match status" value="1"/>
</dbReference>
<dbReference type="PROSITE" id="PS00028">
    <property type="entry name" value="ZINC_FINGER_C2H2_1"/>
    <property type="match status" value="15"/>
</dbReference>
<feature type="domain" description="C2H2-type" evidence="12">
    <location>
        <begin position="717"/>
        <end position="745"/>
    </location>
</feature>
<feature type="compositionally biased region" description="Acidic residues" evidence="11">
    <location>
        <begin position="1"/>
        <end position="21"/>
    </location>
</feature>
<dbReference type="InterPro" id="IPR002110">
    <property type="entry name" value="Ankyrin_rpt"/>
</dbReference>
<feature type="region of interest" description="Disordered" evidence="11">
    <location>
        <begin position="616"/>
        <end position="649"/>
    </location>
</feature>
<gene>
    <name evidence="13" type="ORF">TBRA_LOCUS9527</name>
</gene>
<proteinExistence type="predicted"/>
<protein>
    <recommendedName>
        <fullName evidence="12">C2H2-type domain-containing protein</fullName>
    </recommendedName>
</protein>
<dbReference type="InterPro" id="IPR036770">
    <property type="entry name" value="Ankyrin_rpt-contain_sf"/>
</dbReference>
<dbReference type="PROSITE" id="PS50088">
    <property type="entry name" value="ANK_REPEAT"/>
    <property type="match status" value="1"/>
</dbReference>
<reference evidence="13 14" key="1">
    <citation type="submission" date="2020-02" db="EMBL/GenBank/DDBJ databases">
        <authorList>
            <person name="Ferguson B K."/>
        </authorList>
    </citation>
    <scope>NUCLEOTIDE SEQUENCE [LARGE SCALE GENOMIC DNA]</scope>
</reference>
<dbReference type="InterPro" id="IPR036236">
    <property type="entry name" value="Znf_C2H2_sf"/>
</dbReference>